<keyword evidence="6 7" id="KW-0998">Cell outer membrane</keyword>
<dbReference type="Gene3D" id="2.40.170.20">
    <property type="entry name" value="TonB-dependent receptor, beta-barrel domain"/>
    <property type="match status" value="1"/>
</dbReference>
<evidence type="ECO:0000256" key="4">
    <source>
        <dbReference type="ARBA" id="ARBA00022692"/>
    </source>
</evidence>
<comment type="subcellular location">
    <subcellularLocation>
        <location evidence="1 7">Cell outer membrane</location>
        <topology evidence="1 7">Multi-pass membrane protein</topology>
    </subcellularLocation>
</comment>
<evidence type="ECO:0000313" key="11">
    <source>
        <dbReference type="Proteomes" id="UP000321926"/>
    </source>
</evidence>
<dbReference type="InterPro" id="IPR036942">
    <property type="entry name" value="Beta-barrel_TonB_sf"/>
</dbReference>
<keyword evidence="8" id="KW-0732">Signal</keyword>
<keyword evidence="3 7" id="KW-1134">Transmembrane beta strand</keyword>
<evidence type="ECO:0000256" key="6">
    <source>
        <dbReference type="ARBA" id="ARBA00023237"/>
    </source>
</evidence>
<evidence type="ECO:0000256" key="8">
    <source>
        <dbReference type="SAM" id="SignalP"/>
    </source>
</evidence>
<feature type="chain" id="PRO_5023011667" evidence="8">
    <location>
        <begin position="20"/>
        <end position="1006"/>
    </location>
</feature>
<organism evidence="10 11">
    <name type="scientific">Pontibacter qinzhouensis</name>
    <dbReference type="NCBI Taxonomy" id="2603253"/>
    <lineage>
        <taxon>Bacteria</taxon>
        <taxon>Pseudomonadati</taxon>
        <taxon>Bacteroidota</taxon>
        <taxon>Cytophagia</taxon>
        <taxon>Cytophagales</taxon>
        <taxon>Hymenobacteraceae</taxon>
        <taxon>Pontibacter</taxon>
    </lineage>
</organism>
<dbReference type="RefSeq" id="WP_147920908.1">
    <property type="nucleotide sequence ID" value="NZ_VRTY01000017.1"/>
</dbReference>
<dbReference type="EMBL" id="VRTY01000017">
    <property type="protein sequence ID" value="TXK49364.1"/>
    <property type="molecule type" value="Genomic_DNA"/>
</dbReference>
<dbReference type="OrthoDB" id="9768177at2"/>
<keyword evidence="11" id="KW-1185">Reference proteome</keyword>
<evidence type="ECO:0000256" key="2">
    <source>
        <dbReference type="ARBA" id="ARBA00022448"/>
    </source>
</evidence>
<dbReference type="NCBIfam" id="TIGR04056">
    <property type="entry name" value="OMP_RagA_SusC"/>
    <property type="match status" value="1"/>
</dbReference>
<evidence type="ECO:0000256" key="3">
    <source>
        <dbReference type="ARBA" id="ARBA00022452"/>
    </source>
</evidence>
<dbReference type="InterPro" id="IPR012910">
    <property type="entry name" value="Plug_dom"/>
</dbReference>
<gene>
    <name evidence="10" type="ORF">FVR03_06405</name>
</gene>
<dbReference type="InterPro" id="IPR023997">
    <property type="entry name" value="TonB-dep_OMP_SusC/RagA_CS"/>
</dbReference>
<dbReference type="PROSITE" id="PS52016">
    <property type="entry name" value="TONB_DEPENDENT_REC_3"/>
    <property type="match status" value="1"/>
</dbReference>
<sequence length="1006" mass="110445">MKNYLLLVLCMFSFQVLFAQENISIRGTVTDASNGQPLIGAGVQVKGTTSGGQTDIDGNYTIENVPSNATLVVRYIGYLDQEIPVNNRAVINIALEVSASELEQVVVIGYGTQRKRDLTGSITSVGGEEIAKQPNLNPLSSLQGKVAGLTVVNSGQAGASPTIRIRGVNSTNNTNPLYVVDGIFQTNIDYLNPADIESMEVLRDPSSIAIFGLQGGNGVIVVTTKRAARGETRVNFQSTVGVQRVQKKIDVTDAAGFRQLYDQQLSNLGAAPFDYTNYTGNTNWQDLIFRDALITTNNLSISNSGEKTTTMVSLGYNNQEGVLKYDKHERFILRLNQEIRVTDKIKVGADLNGFHYNQQPAAANLNNALWAAPIVPVQTDATTYYAMPSFQRAQVGNPIATLNRNTGNVIDKGYRIVGSVFAEINFLNDFTFRSAGYANLGYNSIRRYNPLPFTELIVGENGQPNETFFNPLVRTSVGQEQAENRRFQQDHTLTYSKTINEKHFVTALAGFTTLFTADSRIVGNRQDTLLNIPRNPSFWYLDIVDQSTPVLTNEGRGNESALMSYFGRINYAYNDRYLLNLTIRRDASSNIAPNNRAGTFGSVGLGWVMSDEAFFENIKGIDFLKLRASWGTVGSALGIRNNIFRPGVTIANRAVFGDNVNTSIAPAYVPDPNLRWEVVRGIDLGLEMRSFNNRLTSEIVFYDRTTKDIITDLRLPGTAGDFTYTTNLGEISNKGVEISLAWSDNIGSDFFYSFAPNVSYNKNKVESIGPSFDFSILGNGGINRTITGESIGHFFGYRQTGIYQTAADLDNRASWPNSLPGDIAYEDVNGDGEITPADRVNLGSPFPTWNFGGAFSAGYKAFDFMVDVQGVAGNKIYTQRRTANFAALNYETNRLNAWTGPGTTNIEPILDNTRGNNYLMSSYFLEPGDYFRFRNVQVGYTFRPTGASAIGIKQLRLSISGQNIATFSRTSGYTPEAPLENPISSGADNGIYPLPAVYSFGVNATF</sequence>
<dbReference type="SUPFAM" id="SSF56935">
    <property type="entry name" value="Porins"/>
    <property type="match status" value="1"/>
</dbReference>
<dbReference type="FunFam" id="2.60.40.1120:FF:000003">
    <property type="entry name" value="Outer membrane protein Omp121"/>
    <property type="match status" value="1"/>
</dbReference>
<dbReference type="Pfam" id="PF07715">
    <property type="entry name" value="Plug"/>
    <property type="match status" value="1"/>
</dbReference>
<dbReference type="AlphaFoldDB" id="A0A5C8K878"/>
<dbReference type="NCBIfam" id="TIGR04057">
    <property type="entry name" value="SusC_RagA_signa"/>
    <property type="match status" value="1"/>
</dbReference>
<dbReference type="InterPro" id="IPR023996">
    <property type="entry name" value="TonB-dep_OMP_SusC/RagA"/>
</dbReference>
<feature type="domain" description="TonB-dependent receptor plug" evidence="9">
    <location>
        <begin position="115"/>
        <end position="219"/>
    </location>
</feature>
<evidence type="ECO:0000313" key="10">
    <source>
        <dbReference type="EMBL" id="TXK49364.1"/>
    </source>
</evidence>
<dbReference type="Gene3D" id="2.60.40.1120">
    <property type="entry name" value="Carboxypeptidase-like, regulatory domain"/>
    <property type="match status" value="1"/>
</dbReference>
<evidence type="ECO:0000256" key="1">
    <source>
        <dbReference type="ARBA" id="ARBA00004571"/>
    </source>
</evidence>
<comment type="similarity">
    <text evidence="7">Belongs to the TonB-dependent receptor family.</text>
</comment>
<accession>A0A5C8K878</accession>
<evidence type="ECO:0000259" key="9">
    <source>
        <dbReference type="Pfam" id="PF07715"/>
    </source>
</evidence>
<evidence type="ECO:0000256" key="7">
    <source>
        <dbReference type="PROSITE-ProRule" id="PRU01360"/>
    </source>
</evidence>
<reference evidence="10 11" key="1">
    <citation type="submission" date="2019-08" db="EMBL/GenBank/DDBJ databases">
        <authorList>
            <person name="Shi S."/>
        </authorList>
    </citation>
    <scope>NUCLEOTIDE SEQUENCE [LARGE SCALE GENOMIC DNA]</scope>
    <source>
        <strain evidence="10 11">GY10130</strain>
    </source>
</reference>
<name>A0A5C8K878_9BACT</name>
<comment type="caution">
    <text evidence="10">The sequence shown here is derived from an EMBL/GenBank/DDBJ whole genome shotgun (WGS) entry which is preliminary data.</text>
</comment>
<protein>
    <submittedName>
        <fullName evidence="10">TonB-dependent receptor</fullName>
    </submittedName>
</protein>
<keyword evidence="5 7" id="KW-0472">Membrane</keyword>
<dbReference type="Proteomes" id="UP000321926">
    <property type="component" value="Unassembled WGS sequence"/>
</dbReference>
<dbReference type="GO" id="GO:0009279">
    <property type="term" value="C:cell outer membrane"/>
    <property type="evidence" value="ECO:0007669"/>
    <property type="project" value="UniProtKB-SubCell"/>
</dbReference>
<dbReference type="Pfam" id="PF13715">
    <property type="entry name" value="CarbopepD_reg_2"/>
    <property type="match status" value="1"/>
</dbReference>
<feature type="signal peptide" evidence="8">
    <location>
        <begin position="1"/>
        <end position="19"/>
    </location>
</feature>
<dbReference type="InterPro" id="IPR037066">
    <property type="entry name" value="Plug_dom_sf"/>
</dbReference>
<keyword evidence="4 7" id="KW-0812">Transmembrane</keyword>
<dbReference type="InterPro" id="IPR039426">
    <property type="entry name" value="TonB-dep_rcpt-like"/>
</dbReference>
<proteinExistence type="inferred from homology"/>
<dbReference type="InterPro" id="IPR008969">
    <property type="entry name" value="CarboxyPept-like_regulatory"/>
</dbReference>
<keyword evidence="10" id="KW-0675">Receptor</keyword>
<evidence type="ECO:0000256" key="5">
    <source>
        <dbReference type="ARBA" id="ARBA00023136"/>
    </source>
</evidence>
<dbReference type="Gene3D" id="2.170.130.10">
    <property type="entry name" value="TonB-dependent receptor, plug domain"/>
    <property type="match status" value="1"/>
</dbReference>
<keyword evidence="2 7" id="KW-0813">Transport</keyword>
<dbReference type="SUPFAM" id="SSF49464">
    <property type="entry name" value="Carboxypeptidase regulatory domain-like"/>
    <property type="match status" value="1"/>
</dbReference>